<feature type="domain" description="DNA methylase adenine-specific" evidence="8">
    <location>
        <begin position="143"/>
        <end position="444"/>
    </location>
</feature>
<evidence type="ECO:0000259" key="8">
    <source>
        <dbReference type="Pfam" id="PF02384"/>
    </source>
</evidence>
<keyword evidence="11" id="KW-1185">Reference proteome</keyword>
<dbReference type="Gene3D" id="1.20.1260.30">
    <property type="match status" value="1"/>
</dbReference>
<dbReference type="InterPro" id="IPR051537">
    <property type="entry name" value="DNA_Adenine_Mtase"/>
</dbReference>
<dbReference type="Gene3D" id="3.40.50.150">
    <property type="entry name" value="Vaccinia Virus protein VP39"/>
    <property type="match status" value="1"/>
</dbReference>
<dbReference type="InterPro" id="IPR038333">
    <property type="entry name" value="T1MK-like_N_sf"/>
</dbReference>
<dbReference type="EMBL" id="PIEU01000055">
    <property type="protein sequence ID" value="PZL74242.1"/>
    <property type="molecule type" value="Genomic_DNA"/>
</dbReference>
<evidence type="ECO:0000256" key="1">
    <source>
        <dbReference type="ARBA" id="ARBA00006594"/>
    </source>
</evidence>
<evidence type="ECO:0000256" key="2">
    <source>
        <dbReference type="ARBA" id="ARBA00011900"/>
    </source>
</evidence>
<evidence type="ECO:0000256" key="7">
    <source>
        <dbReference type="ARBA" id="ARBA00047942"/>
    </source>
</evidence>
<comment type="caution">
    <text evidence="10">The sequence shown here is derived from an EMBL/GenBank/DDBJ whole genome shotgun (WGS) entry which is preliminary data.</text>
</comment>
<comment type="similarity">
    <text evidence="1">Belongs to the N(4)/N(6)-methyltransferase family.</text>
</comment>
<feature type="domain" description="N6 adenine-specific DNA methyltransferase N-terminal" evidence="9">
    <location>
        <begin position="4"/>
        <end position="131"/>
    </location>
</feature>
<evidence type="ECO:0000313" key="10">
    <source>
        <dbReference type="EMBL" id="PZL74242.1"/>
    </source>
</evidence>
<keyword evidence="5" id="KW-0949">S-adenosyl-L-methionine</keyword>
<protein>
    <recommendedName>
        <fullName evidence="2">site-specific DNA-methyltransferase (adenine-specific)</fullName>
        <ecNumber evidence="2">2.1.1.72</ecNumber>
    </recommendedName>
</protein>
<dbReference type="PANTHER" id="PTHR42933:SF4">
    <property type="entry name" value="TYPE I RESTRICTION ENZYME ECOKI METHYLASE SUBUNIT"/>
    <property type="match status" value="1"/>
</dbReference>
<dbReference type="AlphaFoldDB" id="A0A2W4BLK3"/>
<sequence>MSISSFVKTIQDIMRNDAGVNGDAQRIEQLSWILFLKVYDDREKVWEIRDEKYQSIIPEKYKWRNWAIDDKDGDSLTGDDLLQFVNSELLPTLKKLDVDENTPIHKEIVRATFEDTNNYMKNGVLLRKVLNVVSEVDFNDPEERHLFNDIYEKILKDLQSAGNAGEYYTPRAATDFIAEVLEPKLGERMADFACGTGGFLTSTLKLLEQQVDSVEGKEKYNHTVYGIEKKGQPYLLAVTNLLIHGIDDPDIMHGNSLERKVTEYKEKEKFDLIMMNPPFGGSELPLIKMNFPSDLQSSETADLFMSVIMYRLKENGRAGVIVPDGFLFGTDNAKVNIKKKMLTEFNLHTVIRLPHSVFAPYTGIHTNILFFEKTQPTSETWFYRLDMPEGYKNFSKTKPMKSEHFNPVREWWKNREAITIDGFDKAKSYTPAEIGKNNYSLDLCGFPQEEEIILEPQELMTSYINERTELNQKIDRVLTEIQEMLEGEK</sequence>
<keyword evidence="6" id="KW-0680">Restriction system</keyword>
<dbReference type="PRINTS" id="PR00507">
    <property type="entry name" value="N12N6MTFRASE"/>
</dbReference>
<evidence type="ECO:0000256" key="4">
    <source>
        <dbReference type="ARBA" id="ARBA00022679"/>
    </source>
</evidence>
<dbReference type="PANTHER" id="PTHR42933">
    <property type="entry name" value="SLR6095 PROTEIN"/>
    <property type="match status" value="1"/>
</dbReference>
<dbReference type="Proteomes" id="UP000249828">
    <property type="component" value="Unassembled WGS sequence"/>
</dbReference>
<comment type="catalytic activity">
    <reaction evidence="7">
        <text>a 2'-deoxyadenosine in DNA + S-adenosyl-L-methionine = an N(6)-methyl-2'-deoxyadenosine in DNA + S-adenosyl-L-homocysteine + H(+)</text>
        <dbReference type="Rhea" id="RHEA:15197"/>
        <dbReference type="Rhea" id="RHEA-COMP:12418"/>
        <dbReference type="Rhea" id="RHEA-COMP:12419"/>
        <dbReference type="ChEBI" id="CHEBI:15378"/>
        <dbReference type="ChEBI" id="CHEBI:57856"/>
        <dbReference type="ChEBI" id="CHEBI:59789"/>
        <dbReference type="ChEBI" id="CHEBI:90615"/>
        <dbReference type="ChEBI" id="CHEBI:90616"/>
        <dbReference type="EC" id="2.1.1.72"/>
    </reaction>
</comment>
<dbReference type="GO" id="GO:0003677">
    <property type="term" value="F:DNA binding"/>
    <property type="evidence" value="ECO:0007669"/>
    <property type="project" value="InterPro"/>
</dbReference>
<evidence type="ECO:0000256" key="3">
    <source>
        <dbReference type="ARBA" id="ARBA00022603"/>
    </source>
</evidence>
<reference evidence="10 11" key="1">
    <citation type="submission" date="2017-11" db="EMBL/GenBank/DDBJ databases">
        <title>Draft genome sequence of Enterococcus plantarum TRW2 strain isolated from lettuce.</title>
        <authorList>
            <person name="Kim E.B."/>
            <person name="Marco M.L."/>
            <person name="Williams T.R."/>
            <person name="You I.H."/>
        </authorList>
    </citation>
    <scope>NUCLEOTIDE SEQUENCE [LARGE SCALE GENOMIC DNA]</scope>
    <source>
        <strain evidence="10 11">TRW2</strain>
    </source>
</reference>
<keyword evidence="3 10" id="KW-0489">Methyltransferase</keyword>
<dbReference type="GO" id="GO:0009007">
    <property type="term" value="F:site-specific DNA-methyltransferase (adenine-specific) activity"/>
    <property type="evidence" value="ECO:0007669"/>
    <property type="project" value="UniProtKB-EC"/>
</dbReference>
<evidence type="ECO:0000256" key="5">
    <source>
        <dbReference type="ARBA" id="ARBA00022691"/>
    </source>
</evidence>
<evidence type="ECO:0000259" key="9">
    <source>
        <dbReference type="Pfam" id="PF12161"/>
    </source>
</evidence>
<name>A0A2W4BLK3_9ENTE</name>
<dbReference type="GO" id="GO:0032259">
    <property type="term" value="P:methylation"/>
    <property type="evidence" value="ECO:0007669"/>
    <property type="project" value="UniProtKB-KW"/>
</dbReference>
<dbReference type="InterPro" id="IPR022749">
    <property type="entry name" value="D12N6_MeTrfase_N"/>
</dbReference>
<dbReference type="SUPFAM" id="SSF53335">
    <property type="entry name" value="S-adenosyl-L-methionine-dependent methyltransferases"/>
    <property type="match status" value="1"/>
</dbReference>
<dbReference type="GO" id="GO:0009307">
    <property type="term" value="P:DNA restriction-modification system"/>
    <property type="evidence" value="ECO:0007669"/>
    <property type="project" value="UniProtKB-KW"/>
</dbReference>
<organism evidence="10 11">
    <name type="scientific">Enterococcus plantarum</name>
    <dbReference type="NCBI Taxonomy" id="1077675"/>
    <lineage>
        <taxon>Bacteria</taxon>
        <taxon>Bacillati</taxon>
        <taxon>Bacillota</taxon>
        <taxon>Bacilli</taxon>
        <taxon>Lactobacillales</taxon>
        <taxon>Enterococcaceae</taxon>
        <taxon>Enterococcus</taxon>
    </lineage>
</organism>
<keyword evidence="4 10" id="KW-0808">Transferase</keyword>
<dbReference type="EC" id="2.1.1.72" evidence="2"/>
<dbReference type="RefSeq" id="WP_111247696.1">
    <property type="nucleotide sequence ID" value="NZ_PIEU01000055.1"/>
</dbReference>
<gene>
    <name evidence="10" type="ORF">CI088_07270</name>
</gene>
<dbReference type="GO" id="GO:0008170">
    <property type="term" value="F:N-methyltransferase activity"/>
    <property type="evidence" value="ECO:0007669"/>
    <property type="project" value="InterPro"/>
</dbReference>
<accession>A0A2W4BLK3</accession>
<evidence type="ECO:0000313" key="11">
    <source>
        <dbReference type="Proteomes" id="UP000249828"/>
    </source>
</evidence>
<dbReference type="InterPro" id="IPR003356">
    <property type="entry name" value="DNA_methylase_A-5"/>
</dbReference>
<proteinExistence type="inferred from homology"/>
<dbReference type="Pfam" id="PF02384">
    <property type="entry name" value="N6_Mtase"/>
    <property type="match status" value="1"/>
</dbReference>
<dbReference type="InterPro" id="IPR029063">
    <property type="entry name" value="SAM-dependent_MTases_sf"/>
</dbReference>
<dbReference type="Pfam" id="PF12161">
    <property type="entry name" value="HsdM_N"/>
    <property type="match status" value="1"/>
</dbReference>
<evidence type="ECO:0000256" key="6">
    <source>
        <dbReference type="ARBA" id="ARBA00022747"/>
    </source>
</evidence>